<evidence type="ECO:0000256" key="8">
    <source>
        <dbReference type="SAM" id="Phobius"/>
    </source>
</evidence>
<dbReference type="Pfam" id="PF01956">
    <property type="entry name" value="EMC3_TMCO1"/>
    <property type="match status" value="1"/>
</dbReference>
<evidence type="ECO:0000256" key="5">
    <source>
        <dbReference type="ARBA" id="ARBA00022989"/>
    </source>
</evidence>
<comment type="subcellular location">
    <subcellularLocation>
        <location evidence="1">Membrane</location>
        <topology evidence="1">Multi-pass membrane protein</topology>
    </subcellularLocation>
</comment>
<keyword evidence="10" id="KW-1185">Reference proteome</keyword>
<protein>
    <recommendedName>
        <fullName evidence="3">ER membrane protein complex subunit 3</fullName>
    </recommendedName>
</protein>
<evidence type="ECO:0000256" key="6">
    <source>
        <dbReference type="ARBA" id="ARBA00023136"/>
    </source>
</evidence>
<organism evidence="9 10">
    <name type="scientific">Leucocoprinus leucothites</name>
    <dbReference type="NCBI Taxonomy" id="201217"/>
    <lineage>
        <taxon>Eukaryota</taxon>
        <taxon>Fungi</taxon>
        <taxon>Dikarya</taxon>
        <taxon>Basidiomycota</taxon>
        <taxon>Agaricomycotina</taxon>
        <taxon>Agaricomycetes</taxon>
        <taxon>Agaricomycetidae</taxon>
        <taxon>Agaricales</taxon>
        <taxon>Agaricineae</taxon>
        <taxon>Agaricaceae</taxon>
        <taxon>Leucocoprinus</taxon>
    </lineage>
</organism>
<dbReference type="GO" id="GO:0072546">
    <property type="term" value="C:EMC complex"/>
    <property type="evidence" value="ECO:0007669"/>
    <property type="project" value="TreeGrafter"/>
</dbReference>
<evidence type="ECO:0000256" key="2">
    <source>
        <dbReference type="ARBA" id="ARBA00005376"/>
    </source>
</evidence>
<evidence type="ECO:0000313" key="9">
    <source>
        <dbReference type="EMBL" id="KAF5363694.1"/>
    </source>
</evidence>
<dbReference type="OrthoDB" id="6745403at2759"/>
<name>A0A8H5GER9_9AGAR</name>
<dbReference type="InterPro" id="IPR008568">
    <property type="entry name" value="EMC3"/>
</dbReference>
<evidence type="ECO:0000256" key="3">
    <source>
        <dbReference type="ARBA" id="ARBA00020822"/>
    </source>
</evidence>
<dbReference type="GO" id="GO:0034975">
    <property type="term" value="P:protein folding in endoplasmic reticulum"/>
    <property type="evidence" value="ECO:0007669"/>
    <property type="project" value="TreeGrafter"/>
</dbReference>
<evidence type="ECO:0000313" key="10">
    <source>
        <dbReference type="Proteomes" id="UP000559027"/>
    </source>
</evidence>
<dbReference type="InterPro" id="IPR002809">
    <property type="entry name" value="EMC3/TMCO1"/>
</dbReference>
<keyword evidence="6 8" id="KW-0472">Membrane</keyword>
<keyword evidence="4 8" id="KW-0812">Transmembrane</keyword>
<dbReference type="AlphaFoldDB" id="A0A8H5GER9"/>
<proteinExistence type="inferred from homology"/>
<feature type="transmembrane region" description="Helical" evidence="8">
    <location>
        <begin position="172"/>
        <end position="194"/>
    </location>
</feature>
<accession>A0A8H5GER9</accession>
<feature type="transmembrane region" description="Helical" evidence="8">
    <location>
        <begin position="225"/>
        <end position="243"/>
    </location>
</feature>
<feature type="region of interest" description="Disordered" evidence="7">
    <location>
        <begin position="126"/>
        <end position="153"/>
    </location>
</feature>
<dbReference type="Proteomes" id="UP000559027">
    <property type="component" value="Unassembled WGS sequence"/>
</dbReference>
<dbReference type="EMBL" id="JAACJO010000001">
    <property type="protein sequence ID" value="KAF5363694.1"/>
    <property type="molecule type" value="Genomic_DNA"/>
</dbReference>
<dbReference type="PANTHER" id="PTHR13116:SF5">
    <property type="entry name" value="ER MEMBRANE PROTEIN COMPLEX SUBUNIT 3"/>
    <property type="match status" value="1"/>
</dbReference>
<comment type="caution">
    <text evidence="9">The sequence shown here is derived from an EMBL/GenBank/DDBJ whole genome shotgun (WGS) entry which is preliminary data.</text>
</comment>
<evidence type="ECO:0000256" key="1">
    <source>
        <dbReference type="ARBA" id="ARBA00004141"/>
    </source>
</evidence>
<dbReference type="SMART" id="SM01415">
    <property type="entry name" value="DUF106"/>
    <property type="match status" value="1"/>
</dbReference>
<evidence type="ECO:0000256" key="4">
    <source>
        <dbReference type="ARBA" id="ARBA00022692"/>
    </source>
</evidence>
<reference evidence="9 10" key="1">
    <citation type="journal article" date="2020" name="ISME J.">
        <title>Uncovering the hidden diversity of litter-decomposition mechanisms in mushroom-forming fungi.</title>
        <authorList>
            <person name="Floudas D."/>
            <person name="Bentzer J."/>
            <person name="Ahren D."/>
            <person name="Johansson T."/>
            <person name="Persson P."/>
            <person name="Tunlid A."/>
        </authorList>
    </citation>
    <scope>NUCLEOTIDE SEQUENCE [LARGE SCALE GENOMIC DNA]</scope>
    <source>
        <strain evidence="9 10">CBS 146.42</strain>
    </source>
</reference>
<keyword evidence="5 8" id="KW-1133">Transmembrane helix</keyword>
<sequence length="311" mass="35514">MQSQIDLFAEFCHRRDGCLCLFLSYIHHSSSMASATSLYLDPSIRDWVLFPISLVMILVGVLRHYVLLLLQNKPKPQTRPQIREQRALTRSQLLRATAAHSPLAPPFYHTISQNLKQAFTDSVYLKDGPPAPKKVTKGGTDSDEPEFPQAPSLFSDPSQMDNMMAQFKTQTVVMIPQMVIMGWVNFFFSGFVAIKLPFPLTLGFKPMMQRGISTPDMDTRWVSSLSWYFLNFFGLNGVYRLLLGNEDTGVDLQQMTGMPNMATTSPAVPQDYNKLFKQEKENLEFDEGFYKWIGEDVEDRVLRKYGKLPFV</sequence>
<evidence type="ECO:0000256" key="7">
    <source>
        <dbReference type="SAM" id="MobiDB-lite"/>
    </source>
</evidence>
<feature type="transmembrane region" description="Helical" evidence="8">
    <location>
        <begin position="47"/>
        <end position="70"/>
    </location>
</feature>
<gene>
    <name evidence="9" type="ORF">D9756_000728</name>
</gene>
<comment type="similarity">
    <text evidence="2">Belongs to the EMC3 family.</text>
</comment>
<dbReference type="PANTHER" id="PTHR13116">
    <property type="entry name" value="ER MEMBRANE PROTEIN COMPLEX SUBUNIT 3"/>
    <property type="match status" value="1"/>
</dbReference>